<proteinExistence type="predicted"/>
<evidence type="ECO:0000313" key="3">
    <source>
        <dbReference type="Proteomes" id="UP000271626"/>
    </source>
</evidence>
<dbReference type="EMBL" id="JAGXOE010000038">
    <property type="protein sequence ID" value="MBS4102633.1"/>
    <property type="molecule type" value="Genomic_DNA"/>
</dbReference>
<evidence type="ECO:0000313" key="2">
    <source>
        <dbReference type="EMBL" id="VDR39440.1"/>
    </source>
</evidence>
<name>A0A3P8MBI2_TSUPA</name>
<gene>
    <name evidence="1" type="ORF">KFZ73_15475</name>
    <name evidence="2" type="ORF">NCTC10741_02582</name>
</gene>
<accession>A0A3P8MBI2</accession>
<reference evidence="2 3" key="1">
    <citation type="submission" date="2018-12" db="EMBL/GenBank/DDBJ databases">
        <authorList>
            <consortium name="Pathogen Informatics"/>
        </authorList>
    </citation>
    <scope>NUCLEOTIDE SEQUENCE [LARGE SCALE GENOMIC DNA]</scope>
    <source>
        <strain evidence="2 3">NCTC10741</strain>
    </source>
</reference>
<dbReference type="OrthoDB" id="4773472at2"/>
<keyword evidence="4" id="KW-1185">Reference proteome</keyword>
<dbReference type="Proteomes" id="UP000271626">
    <property type="component" value="Chromosome"/>
</dbReference>
<dbReference type="EMBL" id="LR131273">
    <property type="protein sequence ID" value="VDR39440.1"/>
    <property type="molecule type" value="Genomic_DNA"/>
</dbReference>
<evidence type="ECO:0000313" key="4">
    <source>
        <dbReference type="Proteomes" id="UP000676853"/>
    </source>
</evidence>
<dbReference type="AlphaFoldDB" id="A0A3P8MBI2"/>
<protein>
    <submittedName>
        <fullName evidence="2">Uncharacterized protein</fullName>
    </submittedName>
</protein>
<reference evidence="1 4" key="2">
    <citation type="submission" date="2021-04" db="EMBL/GenBank/DDBJ databases">
        <title>Whole genome sequence analysis of a thiophenic sulfur metabolizing bacteria.</title>
        <authorList>
            <person name="Akhtar N."/>
            <person name="Akram J."/>
            <person name="Aslam A."/>
        </authorList>
    </citation>
    <scope>NUCLEOTIDE SEQUENCE [LARGE SCALE GENOMIC DNA]</scope>
    <source>
        <strain evidence="1 4">3OW</strain>
    </source>
</reference>
<dbReference type="RefSeq" id="WP_126196532.1">
    <property type="nucleotide sequence ID" value="NZ_CP085954.1"/>
</dbReference>
<sequence length="127" mass="14100">MSAGFPLVTVLIRPDDEPRVTASIGDRLGAGAALFEFASSPEDPSLLRQWAIEHPGTPPADRRCRVLWARFDEADLHRVAEAAIDVLSPHARGENEAILAGREVRVTPDEFPWYAHVPLWELVDVPR</sequence>
<evidence type="ECO:0000313" key="1">
    <source>
        <dbReference type="EMBL" id="MBS4102633.1"/>
    </source>
</evidence>
<dbReference type="Proteomes" id="UP000676853">
    <property type="component" value="Unassembled WGS sequence"/>
</dbReference>
<organism evidence="2 3">
    <name type="scientific">Tsukamurella paurometabola</name>
    <name type="common">Corynebacterium paurometabolum</name>
    <dbReference type="NCBI Taxonomy" id="2061"/>
    <lineage>
        <taxon>Bacteria</taxon>
        <taxon>Bacillati</taxon>
        <taxon>Actinomycetota</taxon>
        <taxon>Actinomycetes</taxon>
        <taxon>Mycobacteriales</taxon>
        <taxon>Tsukamurellaceae</taxon>
        <taxon>Tsukamurella</taxon>
    </lineage>
</organism>